<dbReference type="Proteomes" id="UP001239626">
    <property type="component" value="Unassembled WGS sequence"/>
</dbReference>
<dbReference type="RefSeq" id="WP_307492052.1">
    <property type="nucleotide sequence ID" value="NZ_JAUSVB010000002.1"/>
</dbReference>
<protein>
    <submittedName>
        <fullName evidence="6">AcrR family transcriptional regulator</fullName>
    </submittedName>
</protein>
<dbReference type="InterPro" id="IPR050109">
    <property type="entry name" value="HTH-type_TetR-like_transc_reg"/>
</dbReference>
<sequence>MQRDVNGGRSYHSPRRAEQAAATRTAVVSAARELFLSEGYSGTTIAAVAARAHVAVDTVYAAVGRKPALLREVVETSISGTDHAVPARERDYVVRIREATGVRAKILIYADAVAQIQGRLGPVYLALREAASTDQDCRELWETISSRRAANMRAFVADLRVTGELRTDLSDDEMADIVWSMNGPEHWALLVHERGWTSERFGSWLADAWTRILTVAG</sequence>
<dbReference type="Gene3D" id="1.10.357.10">
    <property type="entry name" value="Tetracycline Repressor, domain 2"/>
    <property type="match status" value="1"/>
</dbReference>
<organism evidence="6 7">
    <name type="scientific">Cellulomonas humilata</name>
    <dbReference type="NCBI Taxonomy" id="144055"/>
    <lineage>
        <taxon>Bacteria</taxon>
        <taxon>Bacillati</taxon>
        <taxon>Actinomycetota</taxon>
        <taxon>Actinomycetes</taxon>
        <taxon>Micrococcales</taxon>
        <taxon>Cellulomonadaceae</taxon>
        <taxon>Cellulomonas</taxon>
    </lineage>
</organism>
<dbReference type="InterPro" id="IPR036271">
    <property type="entry name" value="Tet_transcr_reg_TetR-rel_C_sf"/>
</dbReference>
<dbReference type="InterPro" id="IPR009057">
    <property type="entry name" value="Homeodomain-like_sf"/>
</dbReference>
<name>A0ABU0EEV0_9CELL</name>
<dbReference type="PANTHER" id="PTHR30055:SF234">
    <property type="entry name" value="HTH-TYPE TRANSCRIPTIONAL REGULATOR BETI"/>
    <property type="match status" value="1"/>
</dbReference>
<feature type="domain" description="HTH tetR-type" evidence="5">
    <location>
        <begin position="21"/>
        <end position="81"/>
    </location>
</feature>
<keyword evidence="1" id="KW-0805">Transcription regulation</keyword>
<dbReference type="SUPFAM" id="SSF48498">
    <property type="entry name" value="Tetracyclin repressor-like, C-terminal domain"/>
    <property type="match status" value="1"/>
</dbReference>
<evidence type="ECO:0000313" key="6">
    <source>
        <dbReference type="EMBL" id="MDQ0373799.1"/>
    </source>
</evidence>
<evidence type="ECO:0000313" key="7">
    <source>
        <dbReference type="Proteomes" id="UP001239626"/>
    </source>
</evidence>
<dbReference type="SUPFAM" id="SSF46689">
    <property type="entry name" value="Homeodomain-like"/>
    <property type="match status" value="1"/>
</dbReference>
<dbReference type="Pfam" id="PF00440">
    <property type="entry name" value="TetR_N"/>
    <property type="match status" value="1"/>
</dbReference>
<dbReference type="PROSITE" id="PS50977">
    <property type="entry name" value="HTH_TETR_2"/>
    <property type="match status" value="1"/>
</dbReference>
<evidence type="ECO:0000256" key="4">
    <source>
        <dbReference type="PROSITE-ProRule" id="PRU00335"/>
    </source>
</evidence>
<proteinExistence type="predicted"/>
<feature type="DNA-binding region" description="H-T-H motif" evidence="4">
    <location>
        <begin position="44"/>
        <end position="63"/>
    </location>
</feature>
<dbReference type="EMBL" id="JAUSVB010000002">
    <property type="protein sequence ID" value="MDQ0373799.1"/>
    <property type="molecule type" value="Genomic_DNA"/>
</dbReference>
<comment type="caution">
    <text evidence="6">The sequence shown here is derived from an EMBL/GenBank/DDBJ whole genome shotgun (WGS) entry which is preliminary data.</text>
</comment>
<evidence type="ECO:0000259" key="5">
    <source>
        <dbReference type="PROSITE" id="PS50977"/>
    </source>
</evidence>
<reference evidence="6 7" key="1">
    <citation type="submission" date="2023-07" db="EMBL/GenBank/DDBJ databases">
        <title>Sorghum-associated microbial communities from plants grown in Nebraska, USA.</title>
        <authorList>
            <person name="Schachtman D."/>
        </authorList>
    </citation>
    <scope>NUCLEOTIDE SEQUENCE [LARGE SCALE GENOMIC DNA]</scope>
    <source>
        <strain evidence="6 7">BE332</strain>
    </source>
</reference>
<accession>A0ABU0EEV0</accession>
<evidence type="ECO:0000256" key="1">
    <source>
        <dbReference type="ARBA" id="ARBA00023015"/>
    </source>
</evidence>
<gene>
    <name evidence="6" type="ORF">J2X26_002110</name>
</gene>
<keyword evidence="3" id="KW-0804">Transcription</keyword>
<keyword evidence="7" id="KW-1185">Reference proteome</keyword>
<evidence type="ECO:0000256" key="2">
    <source>
        <dbReference type="ARBA" id="ARBA00023125"/>
    </source>
</evidence>
<dbReference type="PANTHER" id="PTHR30055">
    <property type="entry name" value="HTH-TYPE TRANSCRIPTIONAL REGULATOR RUTR"/>
    <property type="match status" value="1"/>
</dbReference>
<keyword evidence="2 4" id="KW-0238">DNA-binding</keyword>
<evidence type="ECO:0000256" key="3">
    <source>
        <dbReference type="ARBA" id="ARBA00023163"/>
    </source>
</evidence>
<dbReference type="InterPro" id="IPR001647">
    <property type="entry name" value="HTH_TetR"/>
</dbReference>